<evidence type="ECO:0000313" key="3">
    <source>
        <dbReference type="EMBL" id="MBF4809449.1"/>
    </source>
</evidence>
<keyword evidence="1" id="KW-0479">Metal-binding</keyword>
<sequence>MAHKNYLFTSESVTEGHPDKVCDQISDAILDAILAKEAELEERGYVSPSGVPACLDNVRCACETFATTGTIVVAGEIRTQSYVDVQEIVRNTLRNIGYDRAKYG</sequence>
<proteinExistence type="predicted"/>
<dbReference type="AlphaFoldDB" id="A0A930YQW5"/>
<dbReference type="InterPro" id="IPR022636">
    <property type="entry name" value="S-AdoMet_synthetase_sfam"/>
</dbReference>
<name>A0A930YQW5_9ACTN</name>
<dbReference type="InterPro" id="IPR022628">
    <property type="entry name" value="S-AdoMet_synt_N"/>
</dbReference>
<dbReference type="InterPro" id="IPR002133">
    <property type="entry name" value="S-AdoMet_synthetase"/>
</dbReference>
<evidence type="ECO:0000313" key="4">
    <source>
        <dbReference type="Proteomes" id="UP000772566"/>
    </source>
</evidence>
<dbReference type="EMBL" id="JABZGT010000253">
    <property type="protein sequence ID" value="MBF4809449.1"/>
    <property type="molecule type" value="Genomic_DNA"/>
</dbReference>
<feature type="domain" description="S-adenosylmethionine synthetase N-terminal" evidence="2">
    <location>
        <begin position="5"/>
        <end position="103"/>
    </location>
</feature>
<dbReference type="GO" id="GO:0004478">
    <property type="term" value="F:methionine adenosyltransferase activity"/>
    <property type="evidence" value="ECO:0007669"/>
    <property type="project" value="UniProtKB-EC"/>
</dbReference>
<dbReference type="EC" id="2.5.1.6" evidence="3"/>
<dbReference type="Gene3D" id="3.30.300.10">
    <property type="match status" value="1"/>
</dbReference>
<comment type="caution">
    <text evidence="3">The sequence shown here is derived from an EMBL/GenBank/DDBJ whole genome shotgun (WGS) entry which is preliminary data.</text>
</comment>
<evidence type="ECO:0000259" key="2">
    <source>
        <dbReference type="Pfam" id="PF00438"/>
    </source>
</evidence>
<reference evidence="3" key="1">
    <citation type="submission" date="2020-04" db="EMBL/GenBank/DDBJ databases">
        <title>Deep metagenomics examines the oral microbiome during advanced dental caries in children, revealing novel taxa and co-occurrences with host molecules.</title>
        <authorList>
            <person name="Baker J.L."/>
            <person name="Morton J.T."/>
            <person name="Dinis M."/>
            <person name="Alvarez R."/>
            <person name="Tran N.C."/>
            <person name="Knight R."/>
            <person name="Edlund A."/>
        </authorList>
    </citation>
    <scope>NUCLEOTIDE SEQUENCE</scope>
    <source>
        <strain evidence="3">JCVI_22A_bin.2</strain>
    </source>
</reference>
<keyword evidence="3" id="KW-0808">Transferase</keyword>
<organism evidence="3 4">
    <name type="scientific">Lancefieldella parvula</name>
    <dbReference type="NCBI Taxonomy" id="1382"/>
    <lineage>
        <taxon>Bacteria</taxon>
        <taxon>Bacillati</taxon>
        <taxon>Actinomycetota</taxon>
        <taxon>Coriobacteriia</taxon>
        <taxon>Coriobacteriales</taxon>
        <taxon>Atopobiaceae</taxon>
        <taxon>Lancefieldella</taxon>
    </lineage>
</organism>
<dbReference type="PANTHER" id="PTHR11964">
    <property type="entry name" value="S-ADENOSYLMETHIONINE SYNTHETASE"/>
    <property type="match status" value="1"/>
</dbReference>
<accession>A0A930YQW5</accession>
<dbReference type="GO" id="GO:0046872">
    <property type="term" value="F:metal ion binding"/>
    <property type="evidence" value="ECO:0007669"/>
    <property type="project" value="UniProtKB-KW"/>
</dbReference>
<dbReference type="Pfam" id="PF00438">
    <property type="entry name" value="S-AdoMet_synt_N"/>
    <property type="match status" value="1"/>
</dbReference>
<protein>
    <submittedName>
        <fullName evidence="3">Methionine adenosyltransferase</fullName>
        <ecNumber evidence="3">2.5.1.6</ecNumber>
    </submittedName>
</protein>
<dbReference type="Proteomes" id="UP000772566">
    <property type="component" value="Unassembled WGS sequence"/>
</dbReference>
<dbReference type="GO" id="GO:0005524">
    <property type="term" value="F:ATP binding"/>
    <property type="evidence" value="ECO:0007669"/>
    <property type="project" value="InterPro"/>
</dbReference>
<dbReference type="GO" id="GO:0006556">
    <property type="term" value="P:S-adenosylmethionine biosynthetic process"/>
    <property type="evidence" value="ECO:0007669"/>
    <property type="project" value="InterPro"/>
</dbReference>
<feature type="non-terminal residue" evidence="3">
    <location>
        <position position="104"/>
    </location>
</feature>
<evidence type="ECO:0000256" key="1">
    <source>
        <dbReference type="ARBA" id="ARBA00022723"/>
    </source>
</evidence>
<gene>
    <name evidence="3" type="ORF">HXK23_04430</name>
</gene>
<dbReference type="SUPFAM" id="SSF55973">
    <property type="entry name" value="S-adenosylmethionine synthetase"/>
    <property type="match status" value="1"/>
</dbReference>